<evidence type="ECO:0000313" key="2">
    <source>
        <dbReference type="Proteomes" id="UP000215483"/>
    </source>
</evidence>
<sequence length="73" mass="7733">MRTVRIGVVGAGTPLTYLEPRSAHDALHFEAADVARCVAAGRLQSAHRPLDDSVTTLRAMDGIRGLCGISFPS</sequence>
<keyword evidence="2" id="KW-1185">Reference proteome</keyword>
<dbReference type="RefSeq" id="WP_244201978.1">
    <property type="nucleotide sequence ID" value="NZ_MCGQ01000022.1"/>
</dbReference>
<dbReference type="AlphaFoldDB" id="A0A233SB19"/>
<organism evidence="1 2">
    <name type="scientific">Streptomyces diastatochromogenes</name>
    <dbReference type="NCBI Taxonomy" id="42236"/>
    <lineage>
        <taxon>Bacteria</taxon>
        <taxon>Bacillati</taxon>
        <taxon>Actinomycetota</taxon>
        <taxon>Actinomycetes</taxon>
        <taxon>Kitasatosporales</taxon>
        <taxon>Streptomycetaceae</taxon>
        <taxon>Streptomyces</taxon>
    </lineage>
</organism>
<protein>
    <recommendedName>
        <fullName evidence="3">Gfo/Idh/MocA-like oxidoreductase N-terminal domain-containing protein</fullName>
    </recommendedName>
</protein>
<dbReference type="Proteomes" id="UP000215483">
    <property type="component" value="Unassembled WGS sequence"/>
</dbReference>
<comment type="caution">
    <text evidence="1">The sequence shown here is derived from an EMBL/GenBank/DDBJ whole genome shotgun (WGS) entry which is preliminary data.</text>
</comment>
<reference evidence="1 2" key="1">
    <citation type="submission" date="2016-07" db="EMBL/GenBank/DDBJ databases">
        <title>Draft genome of Streptomyces diastatochromogenes.</title>
        <authorList>
            <person name="Podduturi R."/>
            <person name="Lukassen M.B."/>
            <person name="Clausen N."/>
            <person name="Nielsen J.L."/>
            <person name="Jorgensen N.O."/>
        </authorList>
    </citation>
    <scope>NUCLEOTIDE SEQUENCE [LARGE SCALE GENOMIC DNA]</scope>
    <source>
        <strain evidence="1 2">DSM 40608</strain>
    </source>
</reference>
<evidence type="ECO:0008006" key="3">
    <source>
        <dbReference type="Google" id="ProtNLM"/>
    </source>
</evidence>
<accession>A0A233SB19</accession>
<dbReference type="Gene3D" id="3.30.360.10">
    <property type="entry name" value="Dihydrodipicolinate Reductase, domain 2"/>
    <property type="match status" value="1"/>
</dbReference>
<evidence type="ECO:0000313" key="1">
    <source>
        <dbReference type="EMBL" id="OXY92843.1"/>
    </source>
</evidence>
<dbReference type="EMBL" id="MCGQ01000022">
    <property type="protein sequence ID" value="OXY92843.1"/>
    <property type="molecule type" value="Genomic_DNA"/>
</dbReference>
<gene>
    <name evidence="1" type="ORF">BEK98_25530</name>
</gene>
<name>A0A233SB19_STRDA</name>
<proteinExistence type="predicted"/>